<name>A0A2P2R1F9_RHIMU</name>
<organism evidence="1">
    <name type="scientific">Rhizophora mucronata</name>
    <name type="common">Asiatic mangrove</name>
    <dbReference type="NCBI Taxonomy" id="61149"/>
    <lineage>
        <taxon>Eukaryota</taxon>
        <taxon>Viridiplantae</taxon>
        <taxon>Streptophyta</taxon>
        <taxon>Embryophyta</taxon>
        <taxon>Tracheophyta</taxon>
        <taxon>Spermatophyta</taxon>
        <taxon>Magnoliopsida</taxon>
        <taxon>eudicotyledons</taxon>
        <taxon>Gunneridae</taxon>
        <taxon>Pentapetalae</taxon>
        <taxon>rosids</taxon>
        <taxon>fabids</taxon>
        <taxon>Malpighiales</taxon>
        <taxon>Rhizophoraceae</taxon>
        <taxon>Rhizophora</taxon>
    </lineage>
</organism>
<reference evidence="1" key="1">
    <citation type="submission" date="2018-02" db="EMBL/GenBank/DDBJ databases">
        <title>Rhizophora mucronata_Transcriptome.</title>
        <authorList>
            <person name="Meera S.P."/>
            <person name="Sreeshan A."/>
            <person name="Augustine A."/>
        </authorList>
    </citation>
    <scope>NUCLEOTIDE SEQUENCE</scope>
    <source>
        <tissue evidence="1">Leaf</tissue>
    </source>
</reference>
<protein>
    <submittedName>
        <fullName evidence="1">Uncharacterized protein</fullName>
    </submittedName>
</protein>
<accession>A0A2P2R1F9</accession>
<sequence>MMGLRPTRPFEPWSMGIISGLHKLKQQSP</sequence>
<proteinExistence type="predicted"/>
<dbReference type="AlphaFoldDB" id="A0A2P2R1F9"/>
<evidence type="ECO:0000313" key="1">
    <source>
        <dbReference type="EMBL" id="MBX73030.1"/>
    </source>
</evidence>
<dbReference type="EMBL" id="GGEC01092546">
    <property type="protein sequence ID" value="MBX73030.1"/>
    <property type="molecule type" value="Transcribed_RNA"/>
</dbReference>